<reference evidence="11 12" key="1">
    <citation type="submission" date="2020-03" db="EMBL/GenBank/DDBJ databases">
        <title>Complete genome sequence of Monaibacterium sp. ALG8 with diverse plasmids.</title>
        <authorList>
            <person name="Sun C."/>
        </authorList>
    </citation>
    <scope>NUCLEOTIDE SEQUENCE [LARGE SCALE GENOMIC DNA]</scope>
    <source>
        <strain evidence="11 12">ALG8</strain>
    </source>
</reference>
<dbReference type="Pfam" id="PF13442">
    <property type="entry name" value="Cytochrome_CBB3"/>
    <property type="match status" value="1"/>
</dbReference>
<proteinExistence type="predicted"/>
<evidence type="ECO:0000256" key="7">
    <source>
        <dbReference type="ARBA" id="ARBA00023004"/>
    </source>
</evidence>
<evidence type="ECO:0000256" key="4">
    <source>
        <dbReference type="ARBA" id="ARBA00022660"/>
    </source>
</evidence>
<dbReference type="PANTHER" id="PTHR35008:SF4">
    <property type="entry name" value="BLL4482 PROTEIN"/>
    <property type="match status" value="1"/>
</dbReference>
<dbReference type="PROSITE" id="PS51007">
    <property type="entry name" value="CYTC"/>
    <property type="match status" value="1"/>
</dbReference>
<keyword evidence="9" id="KW-0732">Signal</keyword>
<dbReference type="InterPro" id="IPR036909">
    <property type="entry name" value="Cyt_c-like_dom_sf"/>
</dbReference>
<name>A0A6G7VJ82_9RHOB</name>
<dbReference type="EMBL" id="CP049811">
    <property type="protein sequence ID" value="QIK39926.1"/>
    <property type="molecule type" value="Genomic_DNA"/>
</dbReference>
<dbReference type="Gene3D" id="1.10.760.10">
    <property type="entry name" value="Cytochrome c-like domain"/>
    <property type="match status" value="1"/>
</dbReference>
<evidence type="ECO:0000256" key="9">
    <source>
        <dbReference type="SAM" id="SignalP"/>
    </source>
</evidence>
<protein>
    <submittedName>
        <fullName evidence="11">Cytochrome c</fullName>
    </submittedName>
</protein>
<organism evidence="11 12">
    <name type="scientific">Pontivivens nitratireducens</name>
    <dbReference type="NCBI Taxonomy" id="2758038"/>
    <lineage>
        <taxon>Bacteria</taxon>
        <taxon>Pseudomonadati</taxon>
        <taxon>Pseudomonadota</taxon>
        <taxon>Alphaproteobacteria</taxon>
        <taxon>Rhodobacterales</taxon>
        <taxon>Paracoccaceae</taxon>
        <taxon>Pontivivens</taxon>
    </lineage>
</organism>
<dbReference type="GO" id="GO:0009055">
    <property type="term" value="F:electron transfer activity"/>
    <property type="evidence" value="ECO:0007669"/>
    <property type="project" value="InterPro"/>
</dbReference>
<evidence type="ECO:0000256" key="8">
    <source>
        <dbReference type="PROSITE-ProRule" id="PRU00433"/>
    </source>
</evidence>
<evidence type="ECO:0000256" key="1">
    <source>
        <dbReference type="ARBA" id="ARBA00001926"/>
    </source>
</evidence>
<dbReference type="AlphaFoldDB" id="A0A6G7VJ82"/>
<evidence type="ECO:0000313" key="11">
    <source>
        <dbReference type="EMBL" id="QIK39926.1"/>
    </source>
</evidence>
<dbReference type="SUPFAM" id="SSF46626">
    <property type="entry name" value="Cytochrome c"/>
    <property type="match status" value="1"/>
</dbReference>
<dbReference type="KEGG" id="mon:G8E03_03590"/>
<evidence type="ECO:0000313" key="12">
    <source>
        <dbReference type="Proteomes" id="UP000500791"/>
    </source>
</evidence>
<accession>A0A6G7VJ82</accession>
<dbReference type="Proteomes" id="UP000500791">
    <property type="component" value="Chromosome"/>
</dbReference>
<dbReference type="RefSeq" id="WP_166188760.1">
    <property type="nucleotide sequence ID" value="NZ_CP049811.1"/>
</dbReference>
<feature type="signal peptide" evidence="9">
    <location>
        <begin position="1"/>
        <end position="25"/>
    </location>
</feature>
<keyword evidence="5 8" id="KW-0479">Metal-binding</keyword>
<sequence length="146" mass="15489">MKNRINTKLASILVAGMLATSAVSAQEGATSQDEALTTLVEQGEQLFIDYCAVCHGDNGEGGAGPALLKNAKVESRSALVFQILFGATDHGMPPFASVLTDEEIAAIATYVRNSWDNEYGIVLARSVEMRRPAQPESEGEAEATTN</sequence>
<keyword evidence="2" id="KW-0813">Transport</keyword>
<dbReference type="InterPro" id="IPR008168">
    <property type="entry name" value="Cyt_C_IC"/>
</dbReference>
<evidence type="ECO:0000259" key="10">
    <source>
        <dbReference type="PROSITE" id="PS51007"/>
    </source>
</evidence>
<keyword evidence="4" id="KW-0679">Respiratory chain</keyword>
<evidence type="ECO:0000256" key="2">
    <source>
        <dbReference type="ARBA" id="ARBA00022448"/>
    </source>
</evidence>
<evidence type="ECO:0000256" key="3">
    <source>
        <dbReference type="ARBA" id="ARBA00022617"/>
    </source>
</evidence>
<feature type="chain" id="PRO_5026073612" evidence="9">
    <location>
        <begin position="26"/>
        <end position="146"/>
    </location>
</feature>
<evidence type="ECO:0000256" key="5">
    <source>
        <dbReference type="ARBA" id="ARBA00022723"/>
    </source>
</evidence>
<evidence type="ECO:0000256" key="6">
    <source>
        <dbReference type="ARBA" id="ARBA00022982"/>
    </source>
</evidence>
<dbReference type="PANTHER" id="PTHR35008">
    <property type="entry name" value="BLL4482 PROTEIN-RELATED"/>
    <property type="match status" value="1"/>
</dbReference>
<keyword evidence="7 8" id="KW-0408">Iron</keyword>
<gene>
    <name evidence="11" type="ORF">G8E03_03590</name>
</gene>
<keyword evidence="12" id="KW-1185">Reference proteome</keyword>
<keyword evidence="6" id="KW-0249">Electron transport</keyword>
<keyword evidence="3 8" id="KW-0349">Heme</keyword>
<dbReference type="GO" id="GO:0020037">
    <property type="term" value="F:heme binding"/>
    <property type="evidence" value="ECO:0007669"/>
    <property type="project" value="InterPro"/>
</dbReference>
<dbReference type="InterPro" id="IPR051459">
    <property type="entry name" value="Cytochrome_c-type_DH"/>
</dbReference>
<comment type="cofactor">
    <cofactor evidence="1">
        <name>heme c</name>
        <dbReference type="ChEBI" id="CHEBI:61717"/>
    </cofactor>
</comment>
<dbReference type="GO" id="GO:0005506">
    <property type="term" value="F:iron ion binding"/>
    <property type="evidence" value="ECO:0007669"/>
    <property type="project" value="InterPro"/>
</dbReference>
<feature type="domain" description="Cytochrome c" evidence="10">
    <location>
        <begin position="38"/>
        <end position="115"/>
    </location>
</feature>
<dbReference type="InterPro" id="IPR009056">
    <property type="entry name" value="Cyt_c-like_dom"/>
</dbReference>
<dbReference type="PRINTS" id="PR00605">
    <property type="entry name" value="CYTCHROMECIC"/>
</dbReference>